<evidence type="ECO:0000256" key="1">
    <source>
        <dbReference type="ARBA" id="ARBA00005417"/>
    </source>
</evidence>
<keyword evidence="5" id="KW-0029">Amino-acid transport</keyword>
<evidence type="ECO:0000256" key="5">
    <source>
        <dbReference type="ARBA" id="ARBA00022970"/>
    </source>
</evidence>
<keyword evidence="2" id="KW-0813">Transport</keyword>
<dbReference type="Proteomes" id="UP000642284">
    <property type="component" value="Unassembled WGS sequence"/>
</dbReference>
<keyword evidence="3" id="KW-0547">Nucleotide-binding</keyword>
<proteinExistence type="inferred from homology"/>
<dbReference type="EMBL" id="JACTVJ010000029">
    <property type="protein sequence ID" value="MBC9718773.1"/>
    <property type="molecule type" value="Genomic_DNA"/>
</dbReference>
<comment type="similarity">
    <text evidence="1">Belongs to the ABC transporter superfamily.</text>
</comment>
<dbReference type="PROSITE" id="PS00211">
    <property type="entry name" value="ABC_TRANSPORTER_1"/>
    <property type="match status" value="1"/>
</dbReference>
<evidence type="ECO:0000313" key="7">
    <source>
        <dbReference type="EMBL" id="MBC9718773.1"/>
    </source>
</evidence>
<organism evidence="7 8">
    <name type="scientific">Streptomyces polyasparticus</name>
    <dbReference type="NCBI Taxonomy" id="2767826"/>
    <lineage>
        <taxon>Bacteria</taxon>
        <taxon>Bacillati</taxon>
        <taxon>Actinomycetota</taxon>
        <taxon>Actinomycetes</taxon>
        <taxon>Kitasatosporales</taxon>
        <taxon>Streptomycetaceae</taxon>
        <taxon>Streptomyces</taxon>
    </lineage>
</organism>
<feature type="domain" description="ABC transporter" evidence="6">
    <location>
        <begin position="19"/>
        <end position="238"/>
    </location>
</feature>
<dbReference type="InterPro" id="IPR052156">
    <property type="entry name" value="BCAA_Transport_ATP-bd_LivF"/>
</dbReference>
<dbReference type="SMART" id="SM00382">
    <property type="entry name" value="AAA"/>
    <property type="match status" value="1"/>
</dbReference>
<dbReference type="SUPFAM" id="SSF52540">
    <property type="entry name" value="P-loop containing nucleoside triphosphate hydrolases"/>
    <property type="match status" value="1"/>
</dbReference>
<evidence type="ECO:0000256" key="3">
    <source>
        <dbReference type="ARBA" id="ARBA00022741"/>
    </source>
</evidence>
<dbReference type="InterPro" id="IPR017871">
    <property type="entry name" value="ABC_transporter-like_CS"/>
</dbReference>
<evidence type="ECO:0000256" key="2">
    <source>
        <dbReference type="ARBA" id="ARBA00022448"/>
    </source>
</evidence>
<dbReference type="InterPro" id="IPR027417">
    <property type="entry name" value="P-loop_NTPase"/>
</dbReference>
<dbReference type="GO" id="GO:0005524">
    <property type="term" value="F:ATP binding"/>
    <property type="evidence" value="ECO:0007669"/>
    <property type="project" value="UniProtKB-KW"/>
</dbReference>
<evidence type="ECO:0000259" key="6">
    <source>
        <dbReference type="PROSITE" id="PS50893"/>
    </source>
</evidence>
<dbReference type="InterPro" id="IPR003439">
    <property type="entry name" value="ABC_transporter-like_ATP-bd"/>
</dbReference>
<gene>
    <name evidence="7" type="ORF">H9Y04_40225</name>
</gene>
<dbReference type="PROSITE" id="PS50893">
    <property type="entry name" value="ABC_TRANSPORTER_2"/>
    <property type="match status" value="1"/>
</dbReference>
<comment type="caution">
    <text evidence="7">The sequence shown here is derived from an EMBL/GenBank/DDBJ whole genome shotgun (WGS) entry which is preliminary data.</text>
</comment>
<sequence>MSLSPQGTAASADPLTAVIEVEDLVVRYGTATAVDQVSITVGAGEAVALVGPNGAGKSSLVDAVMGLLRPAAGSVRLHGRAALVPEGRQMFPDLDVEDNLRLGAWPLRSRGAAARDTSRVYEVLPDLAYIRRRKAGALSGGQQQMVAFGRALMADPDVLVVDELSLGLAPLITAALAEHLRELNTSRGLAVLLIEQNARLALDLCTRGYVLESGRIRTEGPSAQLADSAEVAAAYLGGAAEPSGAPDTEGDGE</sequence>
<dbReference type="RefSeq" id="WP_187819199.1">
    <property type="nucleotide sequence ID" value="NZ_JACTVJ010000029.1"/>
</dbReference>
<protein>
    <submittedName>
        <fullName evidence="7">ABC transporter ATP-binding protein</fullName>
    </submittedName>
</protein>
<keyword evidence="8" id="KW-1185">Reference proteome</keyword>
<dbReference type="PANTHER" id="PTHR43820">
    <property type="entry name" value="HIGH-AFFINITY BRANCHED-CHAIN AMINO ACID TRANSPORT ATP-BINDING PROTEIN LIVF"/>
    <property type="match status" value="1"/>
</dbReference>
<dbReference type="PANTHER" id="PTHR43820:SF6">
    <property type="entry name" value="ABC TRANSPORTER ATP-BINDING PROTEIN"/>
    <property type="match status" value="1"/>
</dbReference>
<dbReference type="InterPro" id="IPR003593">
    <property type="entry name" value="AAA+_ATPase"/>
</dbReference>
<dbReference type="Gene3D" id="3.40.50.300">
    <property type="entry name" value="P-loop containing nucleotide triphosphate hydrolases"/>
    <property type="match status" value="1"/>
</dbReference>
<keyword evidence="4 7" id="KW-0067">ATP-binding</keyword>
<accession>A0ABR7STM7</accession>
<evidence type="ECO:0000313" key="8">
    <source>
        <dbReference type="Proteomes" id="UP000642284"/>
    </source>
</evidence>
<dbReference type="CDD" id="cd03224">
    <property type="entry name" value="ABC_TM1139_LivF_branched"/>
    <property type="match status" value="1"/>
</dbReference>
<name>A0ABR7STM7_9ACTN</name>
<reference evidence="7 8" key="1">
    <citation type="submission" date="2020-08" db="EMBL/GenBank/DDBJ databases">
        <title>Genemic of Streptomyces polyaspartic.</title>
        <authorList>
            <person name="Liu W."/>
        </authorList>
    </citation>
    <scope>NUCLEOTIDE SEQUENCE [LARGE SCALE GENOMIC DNA]</scope>
    <source>
        <strain evidence="7 8">TRM66268-LWL</strain>
    </source>
</reference>
<dbReference type="Pfam" id="PF00005">
    <property type="entry name" value="ABC_tran"/>
    <property type="match status" value="1"/>
</dbReference>
<evidence type="ECO:0000256" key="4">
    <source>
        <dbReference type="ARBA" id="ARBA00022840"/>
    </source>
</evidence>